<dbReference type="eggNOG" id="COG0122">
    <property type="taxonomic scope" value="Bacteria"/>
</dbReference>
<evidence type="ECO:0000256" key="3">
    <source>
        <dbReference type="ARBA" id="ARBA00022763"/>
    </source>
</evidence>
<keyword evidence="8" id="KW-0326">Glycosidase</keyword>
<comment type="caution">
    <text evidence="11">The sequence shown here is derived from an EMBL/GenBank/DDBJ whole genome shotgun (WGS) entry which is preliminary data.</text>
</comment>
<evidence type="ECO:0000256" key="6">
    <source>
        <dbReference type="ARBA" id="ARBA00023239"/>
    </source>
</evidence>
<dbReference type="InterPro" id="IPR023170">
    <property type="entry name" value="HhH_base_excis_C"/>
</dbReference>
<dbReference type="STRING" id="1261.HMPREF3195_01253"/>
<dbReference type="Proteomes" id="UP000070326">
    <property type="component" value="Unassembled WGS sequence"/>
</dbReference>
<evidence type="ECO:0000256" key="5">
    <source>
        <dbReference type="ARBA" id="ARBA00023204"/>
    </source>
</evidence>
<evidence type="ECO:0000256" key="7">
    <source>
        <dbReference type="ARBA" id="ARBA00023268"/>
    </source>
</evidence>
<feature type="domain" description="HhH-GPD" evidence="10">
    <location>
        <begin position="127"/>
        <end position="290"/>
    </location>
</feature>
<gene>
    <name evidence="11" type="ORF">HMPREF3195_01253</name>
</gene>
<dbReference type="InterPro" id="IPR003265">
    <property type="entry name" value="HhH-GPD_domain"/>
</dbReference>
<dbReference type="PANTHER" id="PTHR10242">
    <property type="entry name" value="8-OXOGUANINE DNA GLYCOSYLASE"/>
    <property type="match status" value="1"/>
</dbReference>
<dbReference type="PATRIC" id="fig|1261.5.peg.1255"/>
<dbReference type="SUPFAM" id="SSF48150">
    <property type="entry name" value="DNA-glycosylase"/>
    <property type="match status" value="1"/>
</dbReference>
<sequence length="296" mass="34172">MIYKNIEIEEIENGIKIIGQNNFEPSHIFDCGQCFRWIKEDDGSYTGVAMGKILNVSKRDGDIILLNTNLGDFENIWYDYFDLGRDYGQMIDKLKVHDDNLLKATEFGHGIRLLQQDGWEMLISFIISSNNRIPMIQRAINNISENYGDCLGEYKGKTYYSFPSPAQLSKASVEDLRNLKLGFRDKYVYETTKAVLESGLDMVDFIKMEADICHKELMKFKGVGAKVADCIALFGMRKYDSFPVDVWVKRVMQEFYGAEDMSLVKMRAYGRDLFGEDAGFAQQYLFYYVRELEIGK</sequence>
<dbReference type="InterPro" id="IPR011257">
    <property type="entry name" value="DNA_glycosylase"/>
</dbReference>
<accession>A0A135YQV4</accession>
<reference evidence="11 12" key="1">
    <citation type="submission" date="2016-02" db="EMBL/GenBank/DDBJ databases">
        <authorList>
            <person name="Wen L."/>
            <person name="He K."/>
            <person name="Yang H."/>
        </authorList>
    </citation>
    <scope>NUCLEOTIDE SEQUENCE [LARGE SCALE GENOMIC DNA]</scope>
    <source>
        <strain evidence="11 12">MJR8628A</strain>
    </source>
</reference>
<dbReference type="Pfam" id="PF07934">
    <property type="entry name" value="OGG_N"/>
    <property type="match status" value="1"/>
</dbReference>
<dbReference type="InterPro" id="IPR012904">
    <property type="entry name" value="OGG_N"/>
</dbReference>
<dbReference type="InterPro" id="IPR052054">
    <property type="entry name" value="Oxidative_DNA_repair_enzyme"/>
</dbReference>
<evidence type="ECO:0000256" key="1">
    <source>
        <dbReference type="ARBA" id="ARBA00010679"/>
    </source>
</evidence>
<dbReference type="Gene3D" id="3.30.310.260">
    <property type="match status" value="1"/>
</dbReference>
<dbReference type="PANTHER" id="PTHR10242:SF2">
    <property type="entry name" value="N-GLYCOSYLASE_DNA LYASE"/>
    <property type="match status" value="1"/>
</dbReference>
<dbReference type="EMBL" id="LSQZ01000064">
    <property type="protein sequence ID" value="KXI11760.1"/>
    <property type="molecule type" value="Genomic_DNA"/>
</dbReference>
<dbReference type="GO" id="GO:0006289">
    <property type="term" value="P:nucleotide-excision repair"/>
    <property type="evidence" value="ECO:0007669"/>
    <property type="project" value="InterPro"/>
</dbReference>
<dbReference type="EC" id="4.2.99.18" evidence="2"/>
<keyword evidence="4" id="KW-0378">Hydrolase</keyword>
<organism evidence="11 12">
    <name type="scientific">Peptostreptococcus anaerobius</name>
    <dbReference type="NCBI Taxonomy" id="1261"/>
    <lineage>
        <taxon>Bacteria</taxon>
        <taxon>Bacillati</taxon>
        <taxon>Bacillota</taxon>
        <taxon>Clostridia</taxon>
        <taxon>Peptostreptococcales</taxon>
        <taxon>Peptostreptococcaceae</taxon>
        <taxon>Peptostreptococcus</taxon>
    </lineage>
</organism>
<dbReference type="GO" id="GO:0003684">
    <property type="term" value="F:damaged DNA binding"/>
    <property type="evidence" value="ECO:0007669"/>
    <property type="project" value="InterPro"/>
</dbReference>
<comment type="similarity">
    <text evidence="1">Belongs to the type-1 OGG1 family.</text>
</comment>
<dbReference type="GO" id="GO:0008534">
    <property type="term" value="F:oxidized purine nucleobase lesion DNA N-glycosylase activity"/>
    <property type="evidence" value="ECO:0007669"/>
    <property type="project" value="InterPro"/>
</dbReference>
<evidence type="ECO:0000256" key="8">
    <source>
        <dbReference type="ARBA" id="ARBA00023295"/>
    </source>
</evidence>
<dbReference type="SUPFAM" id="SSF55945">
    <property type="entry name" value="TATA-box binding protein-like"/>
    <property type="match status" value="1"/>
</dbReference>
<evidence type="ECO:0000256" key="2">
    <source>
        <dbReference type="ARBA" id="ARBA00012720"/>
    </source>
</evidence>
<evidence type="ECO:0000259" key="10">
    <source>
        <dbReference type="SMART" id="SM00478"/>
    </source>
</evidence>
<dbReference type="GO" id="GO:0140078">
    <property type="term" value="F:class I DNA-(apurinic or apyrimidinic site) endonuclease activity"/>
    <property type="evidence" value="ECO:0007669"/>
    <property type="project" value="UniProtKB-EC"/>
</dbReference>
<evidence type="ECO:0000313" key="11">
    <source>
        <dbReference type="EMBL" id="KXI11760.1"/>
    </source>
</evidence>
<dbReference type="GO" id="GO:0006284">
    <property type="term" value="P:base-excision repair"/>
    <property type="evidence" value="ECO:0007669"/>
    <property type="project" value="InterPro"/>
</dbReference>
<dbReference type="Gene3D" id="1.10.1670.10">
    <property type="entry name" value="Helix-hairpin-Helix base-excision DNA repair enzymes (C-terminal)"/>
    <property type="match status" value="1"/>
</dbReference>
<dbReference type="RefSeq" id="WP_061101860.1">
    <property type="nucleotide sequence ID" value="NZ_KQ961828.1"/>
</dbReference>
<name>A0A135YQV4_9FIRM</name>
<dbReference type="AlphaFoldDB" id="A0A135YQV4"/>
<dbReference type="CDD" id="cd00056">
    <property type="entry name" value="ENDO3c"/>
    <property type="match status" value="1"/>
</dbReference>
<dbReference type="Gene3D" id="1.10.340.30">
    <property type="entry name" value="Hypothetical protein, domain 2"/>
    <property type="match status" value="1"/>
</dbReference>
<dbReference type="Pfam" id="PF00730">
    <property type="entry name" value="HhH-GPD"/>
    <property type="match status" value="1"/>
</dbReference>
<dbReference type="SMART" id="SM00478">
    <property type="entry name" value="ENDO3c"/>
    <property type="match status" value="1"/>
</dbReference>
<keyword evidence="5" id="KW-0234">DNA repair</keyword>
<keyword evidence="3" id="KW-0227">DNA damage</keyword>
<comment type="catalytic activity">
    <reaction evidence="9">
        <text>2'-deoxyribonucleotide-(2'-deoxyribose 5'-phosphate)-2'-deoxyribonucleotide-DNA = a 3'-end 2'-deoxyribonucleotide-(2,3-dehydro-2,3-deoxyribose 5'-phosphate)-DNA + a 5'-end 5'-phospho-2'-deoxyribonucleoside-DNA + H(+)</text>
        <dbReference type="Rhea" id="RHEA:66592"/>
        <dbReference type="Rhea" id="RHEA-COMP:13180"/>
        <dbReference type="Rhea" id="RHEA-COMP:16897"/>
        <dbReference type="Rhea" id="RHEA-COMP:17067"/>
        <dbReference type="ChEBI" id="CHEBI:15378"/>
        <dbReference type="ChEBI" id="CHEBI:136412"/>
        <dbReference type="ChEBI" id="CHEBI:157695"/>
        <dbReference type="ChEBI" id="CHEBI:167181"/>
        <dbReference type="EC" id="4.2.99.18"/>
    </reaction>
</comment>
<proteinExistence type="inferred from homology"/>
<protein>
    <recommendedName>
        <fullName evidence="2">DNA-(apurinic or apyrimidinic site) lyase</fullName>
        <ecNumber evidence="2">4.2.99.18</ecNumber>
    </recommendedName>
</protein>
<evidence type="ECO:0000256" key="4">
    <source>
        <dbReference type="ARBA" id="ARBA00022801"/>
    </source>
</evidence>
<evidence type="ECO:0000256" key="9">
    <source>
        <dbReference type="ARBA" id="ARBA00044632"/>
    </source>
</evidence>
<keyword evidence="6" id="KW-0456">Lyase</keyword>
<evidence type="ECO:0000313" key="12">
    <source>
        <dbReference type="Proteomes" id="UP000070326"/>
    </source>
</evidence>
<keyword evidence="7" id="KW-0511">Multifunctional enzyme</keyword>